<dbReference type="OrthoDB" id="445826at2759"/>
<dbReference type="EMBL" id="CT868035">
    <property type="protein sequence ID" value="CAK64941.1"/>
    <property type="molecule type" value="Genomic_DNA"/>
</dbReference>
<evidence type="ECO:0000313" key="2">
    <source>
        <dbReference type="Proteomes" id="UP000000600"/>
    </source>
</evidence>
<dbReference type="KEGG" id="ptm:GSPATT00034418001"/>
<protein>
    <submittedName>
        <fullName evidence="1">Uncharacterized protein</fullName>
    </submittedName>
</protein>
<dbReference type="AlphaFoldDB" id="A0C2C4"/>
<dbReference type="RefSeq" id="XP_001432338.1">
    <property type="nucleotide sequence ID" value="XM_001432301.1"/>
</dbReference>
<organism evidence="1 2">
    <name type="scientific">Paramecium tetraurelia</name>
    <dbReference type="NCBI Taxonomy" id="5888"/>
    <lineage>
        <taxon>Eukaryota</taxon>
        <taxon>Sar</taxon>
        <taxon>Alveolata</taxon>
        <taxon>Ciliophora</taxon>
        <taxon>Intramacronucleata</taxon>
        <taxon>Oligohymenophorea</taxon>
        <taxon>Peniculida</taxon>
        <taxon>Parameciidae</taxon>
        <taxon>Paramecium</taxon>
    </lineage>
</organism>
<dbReference type="GeneID" id="5018123"/>
<dbReference type="Proteomes" id="UP000000600">
    <property type="component" value="Unassembled WGS sequence"/>
</dbReference>
<dbReference type="InParanoid" id="A0C2C4"/>
<reference evidence="1 2" key="1">
    <citation type="journal article" date="2006" name="Nature">
        <title>Global trends of whole-genome duplications revealed by the ciliate Paramecium tetraurelia.</title>
        <authorList>
            <consortium name="Genoscope"/>
            <person name="Aury J.-M."/>
            <person name="Jaillon O."/>
            <person name="Duret L."/>
            <person name="Noel B."/>
            <person name="Jubin C."/>
            <person name="Porcel B.M."/>
            <person name="Segurens B."/>
            <person name="Daubin V."/>
            <person name="Anthouard V."/>
            <person name="Aiach N."/>
            <person name="Arnaiz O."/>
            <person name="Billaut A."/>
            <person name="Beisson J."/>
            <person name="Blanc I."/>
            <person name="Bouhouche K."/>
            <person name="Camara F."/>
            <person name="Duharcourt S."/>
            <person name="Guigo R."/>
            <person name="Gogendeau D."/>
            <person name="Katinka M."/>
            <person name="Keller A.-M."/>
            <person name="Kissmehl R."/>
            <person name="Klotz C."/>
            <person name="Koll F."/>
            <person name="Le Moue A."/>
            <person name="Lepere C."/>
            <person name="Malinsky S."/>
            <person name="Nowacki M."/>
            <person name="Nowak J.K."/>
            <person name="Plattner H."/>
            <person name="Poulain J."/>
            <person name="Ruiz F."/>
            <person name="Serrano V."/>
            <person name="Zagulski M."/>
            <person name="Dessen P."/>
            <person name="Betermier M."/>
            <person name="Weissenbach J."/>
            <person name="Scarpelli C."/>
            <person name="Schachter V."/>
            <person name="Sperling L."/>
            <person name="Meyer E."/>
            <person name="Cohen J."/>
            <person name="Wincker P."/>
        </authorList>
    </citation>
    <scope>NUCLEOTIDE SEQUENCE [LARGE SCALE GENOMIC DNA]</scope>
    <source>
        <strain evidence="1 2">Stock d4-2</strain>
    </source>
</reference>
<accession>A0C2C4</accession>
<dbReference type="HOGENOM" id="CLU_1139863_0_0_1"/>
<name>A0C2C4_PARTE</name>
<keyword evidence="2" id="KW-1185">Reference proteome</keyword>
<proteinExistence type="predicted"/>
<evidence type="ECO:0000313" key="1">
    <source>
        <dbReference type="EMBL" id="CAK64941.1"/>
    </source>
</evidence>
<sequence length="244" mass="28424">MFFAKNRGRGITVGIHKRFFSKNISNLLPKVHELLECSLIKVTGELLENSILIIKKCTLKINNITDVSKNKSNTYHIWRYKSSNKLNVFHERCYSNIIILHQKDYCPNFAPVQKNINIFSAKTTLIKININYRISISRNKECHKITYQHLIQYLINGLKKQGTYEVLSDLWSKETADLILNFGANRLVPLKKSISKQQCKVQLQNGQKLDSYVKFRHSINLESQNDSQFNQTKIITLLFDIFKS</sequence>
<gene>
    <name evidence="1" type="ORF">GSPATT00034418001</name>
</gene>